<dbReference type="Proteomes" id="UP001595868">
    <property type="component" value="Unassembled WGS sequence"/>
</dbReference>
<name>A0ABV8KP19_9ACTN</name>
<protein>
    <submittedName>
        <fullName evidence="1">Uncharacterized protein</fullName>
    </submittedName>
</protein>
<keyword evidence="2" id="KW-1185">Reference proteome</keyword>
<comment type="caution">
    <text evidence="1">The sequence shown here is derived from an EMBL/GenBank/DDBJ whole genome shotgun (WGS) entry which is preliminary data.</text>
</comment>
<dbReference type="EMBL" id="JBHSBN010000011">
    <property type="protein sequence ID" value="MFC4107829.1"/>
    <property type="molecule type" value="Genomic_DNA"/>
</dbReference>
<accession>A0ABV8KP19</accession>
<evidence type="ECO:0000313" key="2">
    <source>
        <dbReference type="Proteomes" id="UP001595868"/>
    </source>
</evidence>
<gene>
    <name evidence="1" type="ORF">ACFOX0_18095</name>
</gene>
<reference evidence="2" key="1">
    <citation type="journal article" date="2019" name="Int. J. Syst. Evol. Microbiol.">
        <title>The Global Catalogue of Microorganisms (GCM) 10K type strain sequencing project: providing services to taxonomists for standard genome sequencing and annotation.</title>
        <authorList>
            <consortium name="The Broad Institute Genomics Platform"/>
            <consortium name="The Broad Institute Genome Sequencing Center for Infectious Disease"/>
            <person name="Wu L."/>
            <person name="Ma J."/>
        </authorList>
    </citation>
    <scope>NUCLEOTIDE SEQUENCE [LARGE SCALE GENOMIC DNA]</scope>
    <source>
        <strain evidence="2">2902at01</strain>
    </source>
</reference>
<evidence type="ECO:0000313" key="1">
    <source>
        <dbReference type="EMBL" id="MFC4107829.1"/>
    </source>
</evidence>
<sequence length="219" mass="22786">MDALDQLAGPAAELLGRVDDLLARVGAPADHRIWPLVRRLRVLPGDAAGAVTALRPAALARAGHAVRTLIREYDDAGRALGDDGSWGGAAADAYAARRTALAERLTDGPDSLTGRMAATAGYAEAVADWAADSRTALAYTLLDVLASAEAMLVVTADGPDDRPGRAAAEIGARVLATVAESYDAGERLLARWGPDLTELPPPRPVEAVSDWDGTTWITG</sequence>
<proteinExistence type="predicted"/>
<organism evidence="1 2">
    <name type="scientific">Micromonospora zhanjiangensis</name>
    <dbReference type="NCBI Taxonomy" id="1522057"/>
    <lineage>
        <taxon>Bacteria</taxon>
        <taxon>Bacillati</taxon>
        <taxon>Actinomycetota</taxon>
        <taxon>Actinomycetes</taxon>
        <taxon>Micromonosporales</taxon>
        <taxon>Micromonosporaceae</taxon>
        <taxon>Micromonospora</taxon>
    </lineage>
</organism>
<dbReference type="RefSeq" id="WP_377547264.1">
    <property type="nucleotide sequence ID" value="NZ_JBHSBN010000011.1"/>
</dbReference>